<dbReference type="GO" id="GO:0043546">
    <property type="term" value="F:molybdopterin cofactor binding"/>
    <property type="evidence" value="ECO:0007669"/>
    <property type="project" value="InterPro"/>
</dbReference>
<dbReference type="GO" id="GO:0016020">
    <property type="term" value="C:membrane"/>
    <property type="evidence" value="ECO:0007669"/>
    <property type="project" value="TreeGrafter"/>
</dbReference>
<evidence type="ECO:0000313" key="13">
    <source>
        <dbReference type="Proteomes" id="UP000562027"/>
    </source>
</evidence>
<dbReference type="GO" id="GO:0016491">
    <property type="term" value="F:oxidoreductase activity"/>
    <property type="evidence" value="ECO:0007669"/>
    <property type="project" value="UniProtKB-KW"/>
</dbReference>
<protein>
    <submittedName>
        <fullName evidence="12">Assimilatory nitrate reductase catalytic subunit</fullName>
        <ecNumber evidence="12">1.7.99.4</ecNumber>
    </submittedName>
</protein>
<dbReference type="GO" id="GO:0046872">
    <property type="term" value="F:metal ion binding"/>
    <property type="evidence" value="ECO:0007669"/>
    <property type="project" value="UniProtKB-KW"/>
</dbReference>
<comment type="cofactor">
    <cofactor evidence="1">
        <name>Mo-bis(molybdopterin guanine dinucleotide)</name>
        <dbReference type="ChEBI" id="CHEBI:60539"/>
    </cofactor>
</comment>
<comment type="cofactor">
    <cofactor evidence="2">
        <name>[4Fe-4S] cluster</name>
        <dbReference type="ChEBI" id="CHEBI:49883"/>
    </cofactor>
</comment>
<keyword evidence="7 12" id="KW-0560">Oxidoreductase</keyword>
<dbReference type="InterPro" id="IPR009010">
    <property type="entry name" value="Asp_de-COase-like_dom_sf"/>
</dbReference>
<evidence type="ECO:0000256" key="10">
    <source>
        <dbReference type="ARBA" id="ARBA00023063"/>
    </source>
</evidence>
<evidence type="ECO:0000256" key="3">
    <source>
        <dbReference type="ARBA" id="ARBA00008747"/>
    </source>
</evidence>
<evidence type="ECO:0000256" key="6">
    <source>
        <dbReference type="ARBA" id="ARBA00022723"/>
    </source>
</evidence>
<evidence type="ECO:0000256" key="9">
    <source>
        <dbReference type="ARBA" id="ARBA00023014"/>
    </source>
</evidence>
<dbReference type="SUPFAM" id="SSF50692">
    <property type="entry name" value="ADC-like"/>
    <property type="match status" value="1"/>
</dbReference>
<dbReference type="CDD" id="cd02754">
    <property type="entry name" value="MopB_Nitrate-R-NapA-like"/>
    <property type="match status" value="1"/>
</dbReference>
<dbReference type="GO" id="GO:0042128">
    <property type="term" value="P:nitrate assimilation"/>
    <property type="evidence" value="ECO:0007669"/>
    <property type="project" value="UniProtKB-KW"/>
</dbReference>
<dbReference type="Gene3D" id="2.40.40.20">
    <property type="match status" value="1"/>
</dbReference>
<dbReference type="GO" id="GO:0045333">
    <property type="term" value="P:cellular respiration"/>
    <property type="evidence" value="ECO:0007669"/>
    <property type="project" value="UniProtKB-ARBA"/>
</dbReference>
<sequence>MRKETASTCPYCGVGCGVIIESEAGEICGVRGDPAHPANRGRLCSKGQTLHLTATPLIRRTQRLLQPAWRPSRAEPPQALDWPTMNQRLAERLAALHAQHGPQAFGLYISGQLLSEDYHAFNKFARGVLGTNNIDSNSRLCMSSAVAGYKQSLGADAPPTCYEDLDLADCILITGANPAWAHPILFRRLEAARQRRPEQKLIVVDPRRTETAELADLHLQILPGTDVILCHGLLHACIWEGWLDARFIAEHTQGFAELKNLVRELPPPEAARLCGIKEADLLQAARWFAQSPASLSLYCQGLNQSSSGTAKNSALINLHLACGQIARPGAGPFSLTGQPNAMGGREVGGMATLLPGHRDPGSAQDRAEVAALWGQAELPEAPAKTAVEMFEAAARGEIKVLWIACTNPAQSMPDQALVRRALARCELVILQEAFADTATAAFADVLLPAASWGEKEGTVTNSERCISRVRAAIAPPGEARADWRIVRDVGLALLPLLKSGPGPALLAAATPEALWLEHRAATAGRDLDISGLSYALLDSLGPQQWPFPAGASQGQARLYQDRRFATADGRARFIAQPYQPPHDRLDARYPLALTSGRLREQWHGMSRSGLVPRLFGHTAQPALHMHAQDLHSRGLRTGELARISSRHGELILPVLADASLRPAQAYLPMHWGEEFVSGQEAEAAPFSGVNALSNRAFCPSSQQPELKFAAVQVQAAQLPWRLCAAVWCPPEQGQSLRAALRGLMREFSFAQCLPVAAAGDVPELGWRFDAAAALAPRAEVLQHLKTLLALNSAQVLRYADGQKGRSRLLALSQPGETARLRALLLMGEPAQAGEQEAWAYLLDLWRLRSGLAGLGARLLSPRPQNEAGAGPASDRSPQVCNCLGVSEAAICQALTRLPGSSTARLQALQGTLGCGGQCGSCLPALRRLETQHPYREEMKA</sequence>
<dbReference type="Pfam" id="PF01568">
    <property type="entry name" value="Molydop_binding"/>
    <property type="match status" value="1"/>
</dbReference>
<keyword evidence="5" id="KW-0500">Molybdenum</keyword>
<dbReference type="PANTHER" id="PTHR43105:SF9">
    <property type="entry name" value="NADPH-FE(3+) OXIDOREDUCTASE SUBUNIT ALPHA"/>
    <property type="match status" value="1"/>
</dbReference>
<comment type="caution">
    <text evidence="12">The sequence shown here is derived from an EMBL/GenBank/DDBJ whole genome shotgun (WGS) entry which is preliminary data.</text>
</comment>
<dbReference type="EC" id="1.7.99.4" evidence="12"/>
<dbReference type="InterPro" id="IPR041854">
    <property type="entry name" value="BFD-like_2Fe2S-bd_dom_sf"/>
</dbReference>
<dbReference type="InterPro" id="IPR006656">
    <property type="entry name" value="Mopterin_OxRdtase"/>
</dbReference>
<keyword evidence="9" id="KW-0411">Iron-sulfur</keyword>
<dbReference type="InterPro" id="IPR006657">
    <property type="entry name" value="MoPterin_dinucl-bd_dom"/>
</dbReference>
<dbReference type="RefSeq" id="WP_184300341.1">
    <property type="nucleotide sequence ID" value="NZ_JACHLP010000005.1"/>
</dbReference>
<keyword evidence="8" id="KW-0408">Iron</keyword>
<dbReference type="GO" id="GO:1990204">
    <property type="term" value="C:oxidoreductase complex"/>
    <property type="evidence" value="ECO:0007669"/>
    <property type="project" value="UniProtKB-ARBA"/>
</dbReference>
<proteinExistence type="inferred from homology"/>
<dbReference type="InterPro" id="IPR041957">
    <property type="entry name" value="CT_Nitrate-R-NapA-like"/>
</dbReference>
<name>A0A840L904_9BURK</name>
<dbReference type="PROSITE" id="PS00490">
    <property type="entry name" value="MOLYBDOPTERIN_PROK_2"/>
    <property type="match status" value="1"/>
</dbReference>
<evidence type="ECO:0000256" key="7">
    <source>
        <dbReference type="ARBA" id="ARBA00023002"/>
    </source>
</evidence>
<evidence type="ECO:0000256" key="8">
    <source>
        <dbReference type="ARBA" id="ARBA00023004"/>
    </source>
</evidence>
<dbReference type="Pfam" id="PF00384">
    <property type="entry name" value="Molybdopterin"/>
    <property type="match status" value="1"/>
</dbReference>
<dbReference type="SMART" id="SM00926">
    <property type="entry name" value="Molybdop_Fe4S4"/>
    <property type="match status" value="1"/>
</dbReference>
<dbReference type="InterPro" id="IPR006655">
    <property type="entry name" value="Mopterin_OxRdtase_prok_CS"/>
</dbReference>
<dbReference type="Proteomes" id="UP000562027">
    <property type="component" value="Unassembled WGS sequence"/>
</dbReference>
<evidence type="ECO:0000256" key="1">
    <source>
        <dbReference type="ARBA" id="ARBA00001942"/>
    </source>
</evidence>
<dbReference type="InterPro" id="IPR006963">
    <property type="entry name" value="Mopterin_OxRdtase_4Fe-4S_dom"/>
</dbReference>
<comment type="similarity">
    <text evidence="3">Belongs to the prokaryotic molybdopterin-containing oxidoreductase family. NasA/NapA/NarB subfamily.</text>
</comment>
<organism evidence="12 13">
    <name type="scientific">Roseateles oligotrophus</name>
    <dbReference type="NCBI Taxonomy" id="1769250"/>
    <lineage>
        <taxon>Bacteria</taxon>
        <taxon>Pseudomonadati</taxon>
        <taxon>Pseudomonadota</taxon>
        <taxon>Betaproteobacteria</taxon>
        <taxon>Burkholderiales</taxon>
        <taxon>Sphaerotilaceae</taxon>
        <taxon>Roseateles</taxon>
    </lineage>
</organism>
<dbReference type="InterPro" id="IPR050123">
    <property type="entry name" value="Prok_molybdopt-oxidoreductase"/>
</dbReference>
<reference evidence="12 13" key="1">
    <citation type="submission" date="2020-08" db="EMBL/GenBank/DDBJ databases">
        <title>Functional genomics of gut bacteria from endangered species of beetles.</title>
        <authorList>
            <person name="Carlos-Shanley C."/>
        </authorList>
    </citation>
    <scope>NUCLEOTIDE SEQUENCE [LARGE SCALE GENOMIC DNA]</scope>
    <source>
        <strain evidence="12 13">S00239</strain>
    </source>
</reference>
<dbReference type="Gene3D" id="1.10.10.1100">
    <property type="entry name" value="BFD-like [2Fe-2S]-binding domain"/>
    <property type="match status" value="1"/>
</dbReference>
<evidence type="ECO:0000256" key="2">
    <source>
        <dbReference type="ARBA" id="ARBA00001966"/>
    </source>
</evidence>
<dbReference type="EMBL" id="JACHLP010000005">
    <property type="protein sequence ID" value="MBB4844241.1"/>
    <property type="molecule type" value="Genomic_DNA"/>
</dbReference>
<dbReference type="AlphaFoldDB" id="A0A840L904"/>
<keyword evidence="6" id="KW-0479">Metal-binding</keyword>
<dbReference type="Gene3D" id="2.20.25.90">
    <property type="entry name" value="ADC-like domains"/>
    <property type="match status" value="1"/>
</dbReference>
<evidence type="ECO:0000256" key="5">
    <source>
        <dbReference type="ARBA" id="ARBA00022505"/>
    </source>
</evidence>
<dbReference type="Gene3D" id="3.40.50.740">
    <property type="match status" value="1"/>
</dbReference>
<dbReference type="PANTHER" id="PTHR43105">
    <property type="entry name" value="RESPIRATORY NITRATE REDUCTASE"/>
    <property type="match status" value="1"/>
</dbReference>
<accession>A0A840L904</accession>
<dbReference type="Pfam" id="PF04879">
    <property type="entry name" value="Molybdop_Fe4S4"/>
    <property type="match status" value="1"/>
</dbReference>
<evidence type="ECO:0000313" key="12">
    <source>
        <dbReference type="EMBL" id="MBB4844241.1"/>
    </source>
</evidence>
<keyword evidence="10" id="KW-0534">Nitrate assimilation</keyword>
<dbReference type="Gene3D" id="3.40.228.10">
    <property type="entry name" value="Dimethylsulfoxide Reductase, domain 2"/>
    <property type="match status" value="1"/>
</dbReference>
<evidence type="ECO:0000256" key="4">
    <source>
        <dbReference type="ARBA" id="ARBA00022485"/>
    </source>
</evidence>
<dbReference type="PROSITE" id="PS51669">
    <property type="entry name" value="4FE4S_MOW_BIS_MGD"/>
    <property type="match status" value="1"/>
</dbReference>
<dbReference type="CDD" id="cd02791">
    <property type="entry name" value="MopB_CT_Nitrate-R-NapA-like"/>
    <property type="match status" value="1"/>
</dbReference>
<feature type="domain" description="4Fe-4S Mo/W bis-MGD-type" evidence="11">
    <location>
        <begin position="2"/>
        <end position="58"/>
    </location>
</feature>
<keyword evidence="13" id="KW-1185">Reference proteome</keyword>
<keyword evidence="4" id="KW-0004">4Fe-4S</keyword>
<gene>
    <name evidence="12" type="ORF">HNP55_002777</name>
</gene>
<dbReference type="FunFam" id="3.40.228.10:FF:000002">
    <property type="entry name" value="Formate dehydrogenase subunit alpha"/>
    <property type="match status" value="1"/>
</dbReference>
<evidence type="ECO:0000259" key="11">
    <source>
        <dbReference type="PROSITE" id="PS51669"/>
    </source>
</evidence>
<dbReference type="SUPFAM" id="SSF53706">
    <property type="entry name" value="Formate dehydrogenase/DMSO reductase, domains 1-3"/>
    <property type="match status" value="1"/>
</dbReference>
<dbReference type="GO" id="GO:0051539">
    <property type="term" value="F:4 iron, 4 sulfur cluster binding"/>
    <property type="evidence" value="ECO:0007669"/>
    <property type="project" value="UniProtKB-KW"/>
</dbReference>